<evidence type="ECO:0000256" key="6">
    <source>
        <dbReference type="ARBA" id="ARBA00022989"/>
    </source>
</evidence>
<feature type="transmembrane region" description="Helical" evidence="8">
    <location>
        <begin position="145"/>
        <end position="165"/>
    </location>
</feature>
<evidence type="ECO:0000256" key="2">
    <source>
        <dbReference type="ARBA" id="ARBA00007935"/>
    </source>
</evidence>
<dbReference type="GO" id="GO:0022857">
    <property type="term" value="F:transmembrane transporter activity"/>
    <property type="evidence" value="ECO:0007669"/>
    <property type="project" value="InterPro"/>
</dbReference>
<accession>A0A7J5B8W7</accession>
<evidence type="ECO:0000256" key="1">
    <source>
        <dbReference type="ARBA" id="ARBA00004651"/>
    </source>
</evidence>
<evidence type="ECO:0000256" key="7">
    <source>
        <dbReference type="ARBA" id="ARBA00023136"/>
    </source>
</evidence>
<keyword evidence="6 8" id="KW-1133">Transmembrane helix</keyword>
<dbReference type="Proteomes" id="UP000433493">
    <property type="component" value="Unassembled WGS sequence"/>
</dbReference>
<organism evidence="9 10">
    <name type="scientific">Gulosibacter chungangensis</name>
    <dbReference type="NCBI Taxonomy" id="979746"/>
    <lineage>
        <taxon>Bacteria</taxon>
        <taxon>Bacillati</taxon>
        <taxon>Actinomycetota</taxon>
        <taxon>Actinomycetes</taxon>
        <taxon>Micrococcales</taxon>
        <taxon>Microbacteriaceae</taxon>
        <taxon>Gulosibacter</taxon>
    </lineage>
</organism>
<protein>
    <submittedName>
        <fullName evidence="9">Iron chelate uptake ABC transporter family permease subunit</fullName>
    </submittedName>
</protein>
<evidence type="ECO:0000313" key="10">
    <source>
        <dbReference type="Proteomes" id="UP000433493"/>
    </source>
</evidence>
<feature type="transmembrane region" description="Helical" evidence="8">
    <location>
        <begin position="87"/>
        <end position="108"/>
    </location>
</feature>
<dbReference type="OrthoDB" id="9782305at2"/>
<feature type="transmembrane region" description="Helical" evidence="8">
    <location>
        <begin position="193"/>
        <end position="217"/>
    </location>
</feature>
<dbReference type="Pfam" id="PF01032">
    <property type="entry name" value="FecCD"/>
    <property type="match status" value="1"/>
</dbReference>
<feature type="transmembrane region" description="Helical" evidence="8">
    <location>
        <begin position="305"/>
        <end position="324"/>
    </location>
</feature>
<comment type="subcellular location">
    <subcellularLocation>
        <location evidence="1">Cell membrane</location>
        <topology evidence="1">Multi-pass membrane protein</topology>
    </subcellularLocation>
</comment>
<keyword evidence="7 8" id="KW-0472">Membrane</keyword>
<dbReference type="InterPro" id="IPR037294">
    <property type="entry name" value="ABC_BtuC-like"/>
</dbReference>
<keyword evidence="3" id="KW-0813">Transport</keyword>
<feature type="transmembrane region" description="Helical" evidence="8">
    <location>
        <begin position="55"/>
        <end position="75"/>
    </location>
</feature>
<evidence type="ECO:0000256" key="4">
    <source>
        <dbReference type="ARBA" id="ARBA00022475"/>
    </source>
</evidence>
<evidence type="ECO:0000256" key="3">
    <source>
        <dbReference type="ARBA" id="ARBA00022448"/>
    </source>
</evidence>
<feature type="transmembrane region" description="Helical" evidence="8">
    <location>
        <begin position="229"/>
        <end position="254"/>
    </location>
</feature>
<keyword evidence="5 8" id="KW-0812">Transmembrane</keyword>
<dbReference type="SUPFAM" id="SSF81345">
    <property type="entry name" value="ABC transporter involved in vitamin B12 uptake, BtuC"/>
    <property type="match status" value="1"/>
</dbReference>
<dbReference type="PANTHER" id="PTHR30472">
    <property type="entry name" value="FERRIC ENTEROBACTIN TRANSPORT SYSTEM PERMEASE PROTEIN"/>
    <property type="match status" value="1"/>
</dbReference>
<keyword evidence="10" id="KW-1185">Reference proteome</keyword>
<keyword evidence="4" id="KW-1003">Cell membrane</keyword>
<proteinExistence type="inferred from homology"/>
<gene>
    <name evidence="9" type="ORF">F8O05_11985</name>
</gene>
<dbReference type="InterPro" id="IPR000522">
    <property type="entry name" value="ABC_transptr_permease_BtuC"/>
</dbReference>
<feature type="transmembrane region" description="Helical" evidence="8">
    <location>
        <begin position="114"/>
        <end position="133"/>
    </location>
</feature>
<evidence type="ECO:0000256" key="8">
    <source>
        <dbReference type="SAM" id="Phobius"/>
    </source>
</evidence>
<dbReference type="AlphaFoldDB" id="A0A7J5B8W7"/>
<dbReference type="GO" id="GO:0033214">
    <property type="term" value="P:siderophore-iron import into cell"/>
    <property type="evidence" value="ECO:0007669"/>
    <property type="project" value="TreeGrafter"/>
</dbReference>
<comment type="caution">
    <text evidence="9">The sequence shown here is derived from an EMBL/GenBank/DDBJ whole genome shotgun (WGS) entry which is preliminary data.</text>
</comment>
<evidence type="ECO:0000256" key="5">
    <source>
        <dbReference type="ARBA" id="ARBA00022692"/>
    </source>
</evidence>
<dbReference type="PANTHER" id="PTHR30472:SF1">
    <property type="entry name" value="FE(3+) DICITRATE TRANSPORT SYSTEM PERMEASE PROTEIN FECC-RELATED"/>
    <property type="match status" value="1"/>
</dbReference>
<evidence type="ECO:0000313" key="9">
    <source>
        <dbReference type="EMBL" id="KAB1641719.1"/>
    </source>
</evidence>
<dbReference type="CDD" id="cd06550">
    <property type="entry name" value="TM_ABC_iron-siderophores_like"/>
    <property type="match status" value="1"/>
</dbReference>
<comment type="similarity">
    <text evidence="2">Belongs to the binding-protein-dependent transport system permease family. FecCD subfamily.</text>
</comment>
<reference evidence="9 10" key="1">
    <citation type="submission" date="2019-09" db="EMBL/GenBank/DDBJ databases">
        <title>Phylogeny of genus Pseudoclavibacter and closely related genus.</title>
        <authorList>
            <person name="Li Y."/>
        </authorList>
    </citation>
    <scope>NUCLEOTIDE SEQUENCE [LARGE SCALE GENOMIC DNA]</scope>
    <source>
        <strain evidence="9 10">KCTC 13959</strain>
    </source>
</reference>
<name>A0A7J5B8W7_9MICO</name>
<dbReference type="FunFam" id="1.10.3470.10:FF:000001">
    <property type="entry name" value="Vitamin B12 ABC transporter permease BtuC"/>
    <property type="match status" value="1"/>
</dbReference>
<feature type="transmembrane region" description="Helical" evidence="8">
    <location>
        <begin position="274"/>
        <end position="293"/>
    </location>
</feature>
<dbReference type="GO" id="GO:0005886">
    <property type="term" value="C:plasma membrane"/>
    <property type="evidence" value="ECO:0007669"/>
    <property type="project" value="UniProtKB-SubCell"/>
</dbReference>
<dbReference type="Gene3D" id="1.10.3470.10">
    <property type="entry name" value="ABC transporter involved in vitamin B12 uptake, BtuC"/>
    <property type="match status" value="1"/>
</dbReference>
<dbReference type="EMBL" id="WBKB01000008">
    <property type="protein sequence ID" value="KAB1641719.1"/>
    <property type="molecule type" value="Genomic_DNA"/>
</dbReference>
<sequence length="329" mass="33630">MPRALIALGICLALVAISVVLSVAFGARQVSWEEIFVGLFGEPSSLGEIAVHERVPRTVFALIAGAALSVSGALMQAITRNPIADPGVLGINTGSSLFVVVGIVFFGIVTIDQYIWLAIIGGAATAVFVYVIGSVGPGGTTPIKLALAGVATAAALTSIITAIVLPRPNAMDTYRFWQIGSAGRGDWDNMLTIAPFLIAGALIALLSVGALNALALGDEAATGLGVNVTLTRAAVAVAGVLLCTSITAVAGPIGFVGLMVPHVIRMLVGPDQRWLLPLSALGGAALLTFADTLGRVLGRPSEINVSILTAILGAPILIFIARQAKVREL</sequence>